<dbReference type="GO" id="GO:0006351">
    <property type="term" value="P:DNA-templated transcription"/>
    <property type="evidence" value="ECO:0007669"/>
    <property type="project" value="InterPro"/>
</dbReference>
<dbReference type="GO" id="GO:0005634">
    <property type="term" value="C:nucleus"/>
    <property type="evidence" value="ECO:0007669"/>
    <property type="project" value="UniProtKB-SubCell"/>
</dbReference>
<evidence type="ECO:0000256" key="1">
    <source>
        <dbReference type="ARBA" id="ARBA00004123"/>
    </source>
</evidence>
<dbReference type="GO" id="GO:0003677">
    <property type="term" value="F:DNA binding"/>
    <property type="evidence" value="ECO:0007669"/>
    <property type="project" value="InterPro"/>
</dbReference>
<protein>
    <submittedName>
        <fullName evidence="4">Fusarisetin A cluster transcription factor fsa6</fullName>
    </submittedName>
</protein>
<evidence type="ECO:0000313" key="5">
    <source>
        <dbReference type="Proteomes" id="UP000011096"/>
    </source>
</evidence>
<dbReference type="Pfam" id="PF04082">
    <property type="entry name" value="Fungal_trans"/>
    <property type="match status" value="1"/>
</dbReference>
<keyword evidence="2" id="KW-0539">Nucleus</keyword>
<evidence type="ECO:0000256" key="2">
    <source>
        <dbReference type="ARBA" id="ARBA00023242"/>
    </source>
</evidence>
<dbReference type="PANTHER" id="PTHR31001">
    <property type="entry name" value="UNCHARACTERIZED TRANSCRIPTIONAL REGULATORY PROTEIN"/>
    <property type="match status" value="1"/>
</dbReference>
<reference evidence="4 5" key="1">
    <citation type="submission" date="2012-08" db="EMBL/GenBank/DDBJ databases">
        <authorList>
            <person name="Gan P.H.P."/>
            <person name="Ikeda K."/>
            <person name="Irieda H."/>
            <person name="Narusaka M."/>
            <person name="O'Connell R.J."/>
            <person name="Narusaka Y."/>
            <person name="Takano Y."/>
            <person name="Kubo Y."/>
            <person name="Shirasu K."/>
        </authorList>
    </citation>
    <scope>NUCLEOTIDE SEQUENCE [LARGE SCALE GENOMIC DNA]</scope>
    <source>
        <strain evidence="4 5">Nara gc5</strain>
    </source>
</reference>
<dbReference type="RefSeq" id="XP_066008448.1">
    <property type="nucleotide sequence ID" value="XM_066152148.1"/>
</dbReference>
<dbReference type="SMART" id="SM00906">
    <property type="entry name" value="Fungal_trans"/>
    <property type="match status" value="1"/>
</dbReference>
<gene>
    <name evidence="4" type="primary">fsa6-4</name>
    <name evidence="4" type="ORF">CGGC5_v009265</name>
</gene>
<name>A0A7J6J0L9_COLFN</name>
<accession>A0A7J6J0L9</accession>
<comment type="caution">
    <text evidence="4">The sequence shown here is derived from an EMBL/GenBank/DDBJ whole genome shotgun (WGS) entry which is preliminary data.</text>
</comment>
<dbReference type="CDD" id="cd12148">
    <property type="entry name" value="fungal_TF_MHR"/>
    <property type="match status" value="1"/>
</dbReference>
<keyword evidence="5" id="KW-1185">Reference proteome</keyword>
<dbReference type="GeneID" id="43618751"/>
<evidence type="ECO:0000313" key="4">
    <source>
        <dbReference type="EMBL" id="KAF4482539.1"/>
    </source>
</evidence>
<dbReference type="PANTHER" id="PTHR31001:SF74">
    <property type="entry name" value="ZN(II)2CYS6 TRANSCRIPTION FACTOR (EUROFUNG)"/>
    <property type="match status" value="1"/>
</dbReference>
<dbReference type="AlphaFoldDB" id="A0A7J6J0L9"/>
<reference evidence="4 5" key="2">
    <citation type="submission" date="2020-04" db="EMBL/GenBank/DDBJ databases">
        <title>Genome sequencing and assembly of multiple isolates from the Colletotrichum gloeosporioides species complex.</title>
        <authorList>
            <person name="Gan P."/>
            <person name="Shirasu K."/>
        </authorList>
    </citation>
    <scope>NUCLEOTIDE SEQUENCE [LARGE SCALE GENOMIC DNA]</scope>
    <source>
        <strain evidence="4 5">Nara gc5</strain>
    </source>
</reference>
<dbReference type="InParanoid" id="A0A7J6J0L9"/>
<evidence type="ECO:0000259" key="3">
    <source>
        <dbReference type="SMART" id="SM00906"/>
    </source>
</evidence>
<proteinExistence type="predicted"/>
<dbReference type="InterPro" id="IPR007219">
    <property type="entry name" value="XnlR_reg_dom"/>
</dbReference>
<dbReference type="EMBL" id="ANPB02000005">
    <property type="protein sequence ID" value="KAF4482539.1"/>
    <property type="molecule type" value="Genomic_DNA"/>
</dbReference>
<comment type="subcellular location">
    <subcellularLocation>
        <location evidence="1">Nucleus</location>
    </subcellularLocation>
</comment>
<feature type="domain" description="Xylanolytic transcriptional activator regulatory" evidence="3">
    <location>
        <begin position="257"/>
        <end position="331"/>
    </location>
</feature>
<dbReference type="GO" id="GO:0008270">
    <property type="term" value="F:zinc ion binding"/>
    <property type="evidence" value="ECO:0007669"/>
    <property type="project" value="InterPro"/>
</dbReference>
<dbReference type="OrthoDB" id="5431381at2759"/>
<organism evidence="4 5">
    <name type="scientific">Colletotrichum fructicola (strain Nara gc5)</name>
    <name type="common">Anthracnose fungus</name>
    <name type="synonym">Colletotrichum gloeosporioides (strain Nara gc5)</name>
    <dbReference type="NCBI Taxonomy" id="1213859"/>
    <lineage>
        <taxon>Eukaryota</taxon>
        <taxon>Fungi</taxon>
        <taxon>Dikarya</taxon>
        <taxon>Ascomycota</taxon>
        <taxon>Pezizomycotina</taxon>
        <taxon>Sordariomycetes</taxon>
        <taxon>Hypocreomycetidae</taxon>
        <taxon>Glomerellales</taxon>
        <taxon>Glomerellaceae</taxon>
        <taxon>Colletotrichum</taxon>
        <taxon>Colletotrichum gloeosporioides species complex</taxon>
    </lineage>
</organism>
<sequence>MDLFDRVFIRGTSGADHDSKQSFPKITWFICLPFLRQKTPQHRSHGRFPIRIAKETRSNYPAASADKGNYDATDVSRVPHAPFEALVHHACIQVTREAPWLRLLRGPSFSLITAYNTPLLLYGSMQPASKEELVSALPEQSAADRLTFQYFNEVSILPAARVIHPPQFLKEYEDFWSHPSAVSLSWLGLLYGVLSLSHFFSSEPDHRESQRQPKYLECLVQCLIAADYVRGGPYILECLIHYYLVEFYLNPVTEVGNWMVAGMMAQLAFRMGYHRDPSHFPRISAFEGEMRRRVWATIHILDGTMAMLIGAPRIISDGTWNTRPPRNIYDADLDQDCVQLPESRAGTEVTEVSFLLARYKMSLAMGRLVDLSLMNKLESPENVNSAEARLKEAYDSIPEKFKFTSLVHCLSDKPVSVAHRVIITCLYNKSRIILYQRQLRKVASTGSSGPGSSEENENWTSAARRKCIEAALEIMKHLLFLDAETQPGGTLTMLRSKVSALVVHECLVATAALSTYLYRWSDAPAVDESEGAVSKSGIEAILRQSYQTWSHWSNWSAEARRAVELLDLLFKKLGCNSLDIEIDEEALPMDEMELGLDWDADTLGIFFPLLNEPSV</sequence>
<dbReference type="Proteomes" id="UP000011096">
    <property type="component" value="Unassembled WGS sequence"/>
</dbReference>
<dbReference type="FunCoup" id="A0A7J6J0L9">
    <property type="interactions" value="1356"/>
</dbReference>
<dbReference type="InterPro" id="IPR050613">
    <property type="entry name" value="Sec_Metabolite_Reg"/>
</dbReference>